<evidence type="ECO:0008006" key="4">
    <source>
        <dbReference type="Google" id="ProtNLM"/>
    </source>
</evidence>
<feature type="compositionally biased region" description="Basic and acidic residues" evidence="1">
    <location>
        <begin position="189"/>
        <end position="198"/>
    </location>
</feature>
<dbReference type="EMBL" id="MU860006">
    <property type="protein sequence ID" value="KAK4242574.1"/>
    <property type="molecule type" value="Genomic_DNA"/>
</dbReference>
<feature type="compositionally biased region" description="Low complexity" evidence="1">
    <location>
        <begin position="128"/>
        <end position="146"/>
    </location>
</feature>
<evidence type="ECO:0000313" key="3">
    <source>
        <dbReference type="Proteomes" id="UP001303760"/>
    </source>
</evidence>
<sequence length="260" mass="28015">MPAGKPTLVAPSSDAEVRALRRRCANALWALVPKRMGRLYFGGGLLLRAIPVLRGTSENTEGSAELNTAGKQDEKEHDNDSNSAKDDYLDKGSLSSSLKEVKAAAAQATQIELTQARGRQDGSRSEAQSGSSGPPRSRSQSRRSAPAPRPKTGGQGPLPDDLASASAGADPPPSLLSSTVANVSVCGGDGHDDTDADEHQHEDEVILEEIERTILDVFSDAYCNKHLVYSILELILVRLLPELTEKRVWELWEERVPVEV</sequence>
<feature type="region of interest" description="Disordered" evidence="1">
    <location>
        <begin position="114"/>
        <end position="198"/>
    </location>
</feature>
<keyword evidence="3" id="KW-1185">Reference proteome</keyword>
<dbReference type="Proteomes" id="UP001303760">
    <property type="component" value="Unassembled WGS sequence"/>
</dbReference>
<feature type="region of interest" description="Disordered" evidence="1">
    <location>
        <begin position="59"/>
        <end position="91"/>
    </location>
</feature>
<comment type="caution">
    <text evidence="2">The sequence shown here is derived from an EMBL/GenBank/DDBJ whole genome shotgun (WGS) entry which is preliminary data.</text>
</comment>
<accession>A0AAN7CI95</accession>
<protein>
    <recommendedName>
        <fullName evidence="4">PXA domain-containing protein</fullName>
    </recommendedName>
</protein>
<feature type="compositionally biased region" description="Basic and acidic residues" evidence="1">
    <location>
        <begin position="71"/>
        <end position="90"/>
    </location>
</feature>
<name>A0AAN7CI95_9PEZI</name>
<reference evidence="2" key="1">
    <citation type="journal article" date="2023" name="Mol. Phylogenet. Evol.">
        <title>Genome-scale phylogeny and comparative genomics of the fungal order Sordariales.</title>
        <authorList>
            <person name="Hensen N."/>
            <person name="Bonometti L."/>
            <person name="Westerberg I."/>
            <person name="Brannstrom I.O."/>
            <person name="Guillou S."/>
            <person name="Cros-Aarteil S."/>
            <person name="Calhoun S."/>
            <person name="Haridas S."/>
            <person name="Kuo A."/>
            <person name="Mondo S."/>
            <person name="Pangilinan J."/>
            <person name="Riley R."/>
            <person name="LaButti K."/>
            <person name="Andreopoulos B."/>
            <person name="Lipzen A."/>
            <person name="Chen C."/>
            <person name="Yan M."/>
            <person name="Daum C."/>
            <person name="Ng V."/>
            <person name="Clum A."/>
            <person name="Steindorff A."/>
            <person name="Ohm R.A."/>
            <person name="Martin F."/>
            <person name="Silar P."/>
            <person name="Natvig D.O."/>
            <person name="Lalanne C."/>
            <person name="Gautier V."/>
            <person name="Ament-Velasquez S.L."/>
            <person name="Kruys A."/>
            <person name="Hutchinson M.I."/>
            <person name="Powell A.J."/>
            <person name="Barry K."/>
            <person name="Miller A.N."/>
            <person name="Grigoriev I.V."/>
            <person name="Debuchy R."/>
            <person name="Gladieux P."/>
            <person name="Hiltunen Thoren M."/>
            <person name="Johannesson H."/>
        </authorList>
    </citation>
    <scope>NUCLEOTIDE SEQUENCE</scope>
    <source>
        <strain evidence="2">CBS 532.94</strain>
    </source>
</reference>
<dbReference type="AlphaFoldDB" id="A0AAN7CI95"/>
<evidence type="ECO:0000313" key="2">
    <source>
        <dbReference type="EMBL" id="KAK4242574.1"/>
    </source>
</evidence>
<feature type="compositionally biased region" description="Low complexity" evidence="1">
    <location>
        <begin position="158"/>
        <end position="169"/>
    </location>
</feature>
<evidence type="ECO:0000256" key="1">
    <source>
        <dbReference type="SAM" id="MobiDB-lite"/>
    </source>
</evidence>
<feature type="compositionally biased region" description="Polar residues" evidence="1">
    <location>
        <begin position="59"/>
        <end position="70"/>
    </location>
</feature>
<organism evidence="2 3">
    <name type="scientific">Achaetomium macrosporum</name>
    <dbReference type="NCBI Taxonomy" id="79813"/>
    <lineage>
        <taxon>Eukaryota</taxon>
        <taxon>Fungi</taxon>
        <taxon>Dikarya</taxon>
        <taxon>Ascomycota</taxon>
        <taxon>Pezizomycotina</taxon>
        <taxon>Sordariomycetes</taxon>
        <taxon>Sordariomycetidae</taxon>
        <taxon>Sordariales</taxon>
        <taxon>Chaetomiaceae</taxon>
        <taxon>Achaetomium</taxon>
    </lineage>
</organism>
<reference evidence="2" key="2">
    <citation type="submission" date="2023-05" db="EMBL/GenBank/DDBJ databases">
        <authorList>
            <consortium name="Lawrence Berkeley National Laboratory"/>
            <person name="Steindorff A."/>
            <person name="Hensen N."/>
            <person name="Bonometti L."/>
            <person name="Westerberg I."/>
            <person name="Brannstrom I.O."/>
            <person name="Guillou S."/>
            <person name="Cros-Aarteil S."/>
            <person name="Calhoun S."/>
            <person name="Haridas S."/>
            <person name="Kuo A."/>
            <person name="Mondo S."/>
            <person name="Pangilinan J."/>
            <person name="Riley R."/>
            <person name="Labutti K."/>
            <person name="Andreopoulos B."/>
            <person name="Lipzen A."/>
            <person name="Chen C."/>
            <person name="Yanf M."/>
            <person name="Daum C."/>
            <person name="Ng V."/>
            <person name="Clum A."/>
            <person name="Ohm R."/>
            <person name="Martin F."/>
            <person name="Silar P."/>
            <person name="Natvig D."/>
            <person name="Lalanne C."/>
            <person name="Gautier V."/>
            <person name="Ament-Velasquez S.L."/>
            <person name="Kruys A."/>
            <person name="Hutchinson M.I."/>
            <person name="Powell A.J."/>
            <person name="Barry K."/>
            <person name="Miller A.N."/>
            <person name="Grigoriev I.V."/>
            <person name="Debuchy R."/>
            <person name="Gladieux P."/>
            <person name="Thoren M.H."/>
            <person name="Johannesson H."/>
        </authorList>
    </citation>
    <scope>NUCLEOTIDE SEQUENCE</scope>
    <source>
        <strain evidence="2">CBS 532.94</strain>
    </source>
</reference>
<proteinExistence type="predicted"/>
<gene>
    <name evidence="2" type="ORF">C8A03DRAFT_11222</name>
</gene>